<dbReference type="Proteomes" id="UP000747110">
    <property type="component" value="Unassembled WGS sequence"/>
</dbReference>
<dbReference type="AlphaFoldDB" id="A0A8J4C7L3"/>
<feature type="non-terminal residue" evidence="2">
    <location>
        <position position="178"/>
    </location>
</feature>
<accession>A0A8J4C7L3</accession>
<keyword evidence="1" id="KW-0812">Transmembrane</keyword>
<feature type="transmembrane region" description="Helical" evidence="1">
    <location>
        <begin position="64"/>
        <end position="84"/>
    </location>
</feature>
<proteinExistence type="predicted"/>
<sequence length="178" mass="19488">MAAAAAPNDGVAAARVTVIGAIVDAVRAIHEPAARSRRRVVASAPGVGAMAVAVARVFRLPLVGLRILIFLTAVVAMVFMHLAMISVHAKLATMQLVQFMQILQAVLLAMTSVLVMMVVVVVFMMMMMVVVMAMGVAVRMLYDAYRAPLLVHRPRAELPRNLRWQGCRPRRQQHVILR</sequence>
<keyword evidence="3" id="KW-1185">Reference proteome</keyword>
<comment type="caution">
    <text evidence="2">The sequence shown here is derived from an EMBL/GenBank/DDBJ whole genome shotgun (WGS) entry which is preliminary data.</text>
</comment>
<reference evidence="2" key="1">
    <citation type="journal article" date="2021" name="Proc. Natl. Acad. Sci. U.S.A.">
        <title>Three genomes in the algal genus Volvox reveal the fate of a haploid sex-determining region after a transition to homothallism.</title>
        <authorList>
            <person name="Yamamoto K."/>
            <person name="Hamaji T."/>
            <person name="Kawai-Toyooka H."/>
            <person name="Matsuzaki R."/>
            <person name="Takahashi F."/>
            <person name="Nishimura Y."/>
            <person name="Kawachi M."/>
            <person name="Noguchi H."/>
            <person name="Minakuchi Y."/>
            <person name="Umen J.G."/>
            <person name="Toyoda A."/>
            <person name="Nozaki H."/>
        </authorList>
    </citation>
    <scope>NUCLEOTIDE SEQUENCE</scope>
    <source>
        <strain evidence="2">NIES-3786</strain>
    </source>
</reference>
<evidence type="ECO:0000256" key="1">
    <source>
        <dbReference type="SAM" id="Phobius"/>
    </source>
</evidence>
<protein>
    <submittedName>
        <fullName evidence="2">Uncharacterized protein</fullName>
    </submittedName>
</protein>
<organism evidence="2 3">
    <name type="scientific">Volvox reticuliferus</name>
    <dbReference type="NCBI Taxonomy" id="1737510"/>
    <lineage>
        <taxon>Eukaryota</taxon>
        <taxon>Viridiplantae</taxon>
        <taxon>Chlorophyta</taxon>
        <taxon>core chlorophytes</taxon>
        <taxon>Chlorophyceae</taxon>
        <taxon>CS clade</taxon>
        <taxon>Chlamydomonadales</taxon>
        <taxon>Volvocaceae</taxon>
        <taxon>Volvox</taxon>
    </lineage>
</organism>
<keyword evidence="1" id="KW-0472">Membrane</keyword>
<keyword evidence="1" id="KW-1133">Transmembrane helix</keyword>
<evidence type="ECO:0000313" key="3">
    <source>
        <dbReference type="Proteomes" id="UP000747110"/>
    </source>
</evidence>
<name>A0A8J4C7L3_9CHLO</name>
<gene>
    <name evidence="2" type="ORF">Vretifemale_6744</name>
</gene>
<evidence type="ECO:0000313" key="2">
    <source>
        <dbReference type="EMBL" id="GIL77256.1"/>
    </source>
</evidence>
<feature type="transmembrane region" description="Helical" evidence="1">
    <location>
        <begin position="105"/>
        <end position="138"/>
    </location>
</feature>
<dbReference type="EMBL" id="BNCP01000010">
    <property type="protein sequence ID" value="GIL77256.1"/>
    <property type="molecule type" value="Genomic_DNA"/>
</dbReference>